<protein>
    <recommendedName>
        <fullName evidence="1">Heparinase II N-terminal domain-containing protein</fullName>
    </recommendedName>
</protein>
<evidence type="ECO:0000313" key="3">
    <source>
        <dbReference type="Proteomes" id="UP000320735"/>
    </source>
</evidence>
<gene>
    <name evidence="2" type="ORF">CA54_56060</name>
</gene>
<dbReference type="Pfam" id="PF16332">
    <property type="entry name" value="DUF4962"/>
    <property type="match status" value="1"/>
</dbReference>
<dbReference type="InterPro" id="IPR032518">
    <property type="entry name" value="HepII_N"/>
</dbReference>
<dbReference type="AlphaFoldDB" id="A0A5C6B6Q6"/>
<reference evidence="2 3" key="1">
    <citation type="submission" date="2019-02" db="EMBL/GenBank/DDBJ databases">
        <title>Deep-cultivation of Planctomycetes and their phenomic and genomic characterization uncovers novel biology.</title>
        <authorList>
            <person name="Wiegand S."/>
            <person name="Jogler M."/>
            <person name="Boedeker C."/>
            <person name="Pinto D."/>
            <person name="Vollmers J."/>
            <person name="Rivas-Marin E."/>
            <person name="Kohn T."/>
            <person name="Peeters S.H."/>
            <person name="Heuer A."/>
            <person name="Rast P."/>
            <person name="Oberbeckmann S."/>
            <person name="Bunk B."/>
            <person name="Jeske O."/>
            <person name="Meyerdierks A."/>
            <person name="Storesund J.E."/>
            <person name="Kallscheuer N."/>
            <person name="Luecker S."/>
            <person name="Lage O.M."/>
            <person name="Pohl T."/>
            <person name="Merkel B.J."/>
            <person name="Hornburger P."/>
            <person name="Mueller R.-W."/>
            <person name="Bruemmer F."/>
            <person name="Labrenz M."/>
            <person name="Spormann A.M."/>
            <person name="Op Den Camp H."/>
            <person name="Overmann J."/>
            <person name="Amann R."/>
            <person name="Jetten M.S.M."/>
            <person name="Mascher T."/>
            <person name="Medema M.H."/>
            <person name="Devos D.P."/>
            <person name="Kaster A.-K."/>
            <person name="Ovreas L."/>
            <person name="Rohde M."/>
            <person name="Galperin M.Y."/>
            <person name="Jogler C."/>
        </authorList>
    </citation>
    <scope>NUCLEOTIDE SEQUENCE [LARGE SCALE GENOMIC DNA]</scope>
    <source>
        <strain evidence="2 3">CA54</strain>
    </source>
</reference>
<accession>A0A5C6B6Q6</accession>
<dbReference type="EMBL" id="SJPP01000003">
    <property type="protein sequence ID" value="TWU07201.1"/>
    <property type="molecule type" value="Genomic_DNA"/>
</dbReference>
<proteinExistence type="predicted"/>
<dbReference type="Proteomes" id="UP000320735">
    <property type="component" value="Unassembled WGS sequence"/>
</dbReference>
<dbReference type="InterPro" id="IPR008929">
    <property type="entry name" value="Chondroitin_lyas"/>
</dbReference>
<feature type="domain" description="Heparinase II N-terminal" evidence="1">
    <location>
        <begin position="68"/>
        <end position="325"/>
    </location>
</feature>
<dbReference type="Gene3D" id="1.50.10.100">
    <property type="entry name" value="Chondroitin AC/alginate lyase"/>
    <property type="match status" value="1"/>
</dbReference>
<evidence type="ECO:0000259" key="1">
    <source>
        <dbReference type="Pfam" id="PF16332"/>
    </source>
</evidence>
<evidence type="ECO:0000313" key="2">
    <source>
        <dbReference type="EMBL" id="TWU07201.1"/>
    </source>
</evidence>
<name>A0A5C6B6Q6_9PLAN</name>
<comment type="caution">
    <text evidence="2">The sequence shown here is derived from an EMBL/GenBank/DDBJ whole genome shotgun (WGS) entry which is preliminary data.</text>
</comment>
<sequence length="637" mass="71633">MFSALGVGELVGHRALRYDQTRQSYRCLSIAHFVLRGCIHMRNSLVVLLAITICLTITSYPQAAEPKSMQHPRLYFTAADLPRLRKLRDSGMHAKIWANLTRSADWCRQQPPRTEWIPTLADDPQYENLYDRFYAAMHDMAIIEHLAFASVLSDPDDDPYFESAKAWLLAGSRVWKHEADNKPDASKAYAVLRVMKSLAVGYDLLYDQLTAAERQEVRDCLTAVCGAYFKFFQDPVAAGAGYNKHHGSVDAAPQGIVALALLGEVPAADAWLEQMIQKHVDYLLPHALTPSGTSDQTSNFWASTLHYRIFFMDALRRVTGRDLFREFPDSTPGRMALAAIAGRQPLQQIAQYNEANRNVLFGPSYGQLDYWSPVLVFLAREQQRPIYQYLAGWDESLGGLQRSRYITPTKKEELLFSFGGYVYLWYDPTIPAVVEPNLPRSFEFPEPEVNEAYLRDSYTAGDIVVGFKKGGLIVHAGGRPVLVDMLETNDVNKPAEPIEEMLVADDGRLAKIRCVGPKAAGIGEQKIELHRPGRLKIRRQATKPLTWWLAGKPAREGNTFSWPDGTTVTISTGTISNFDERGFVETKTHYAGMKYADPLPMVYPTVTVQPDQDLVEIEITSQTPPPEKTPTQLQEQK</sequence>
<organism evidence="2 3">
    <name type="scientific">Symmachiella macrocystis</name>
    <dbReference type="NCBI Taxonomy" id="2527985"/>
    <lineage>
        <taxon>Bacteria</taxon>
        <taxon>Pseudomonadati</taxon>
        <taxon>Planctomycetota</taxon>
        <taxon>Planctomycetia</taxon>
        <taxon>Planctomycetales</taxon>
        <taxon>Planctomycetaceae</taxon>
        <taxon>Symmachiella</taxon>
    </lineage>
</organism>
<dbReference type="OrthoDB" id="9772435at2"/>
<keyword evidence="3" id="KW-1185">Reference proteome</keyword>